<evidence type="ECO:0000313" key="10">
    <source>
        <dbReference type="Proteomes" id="UP000095767"/>
    </source>
</evidence>
<sequence length="1251" mass="137008">MSVPGAFTGRAASLAPVNDGGNGSCAGGDPCRGRYVYIHDLPPRFNADILRGCAAANDRWADMCEDVGNAGLGRPLSGGALTAATGWYATHQFALDAIFHSRMRRYGCLTNDSSAAAAVFVPFYAGFEFARHVWGYDNAARDAAARDLVRWLVRRPEWHRAGGRDHFLVAGRTGWDFRRDAYPNATWGTNLFLLPAVKNMTFLVVETATMGWGNDLAVPYPTYFHPRTDSDVLNWQHRIRNADRWWFMSFVGAARPGDPRSIRTQVMDQCRVSPACRQLGCASGTAQCHYPGDIMVLFQSSTFCLQPPGDSASRRSTFDAMVAGCIPVFFQPRSAYLQYRWHLPKDHATYSVFIPAESVRSGNVSVEAELRKIPPAAIEKMREEVIRLVPRLVYADPRYKLEKVKDAFDVTMDGVLERVRFDSPDAKRSAFHAPSPRARFKHRPPRILREPAAPRGSTDLPVPVPVPPSPRCPVPSSSPRRGGMKRHNAGELPLSAPAGDGSGGKRVVVEKGEPEDKMDKYDKGRIRCSRLCFLFALAATVSILARHCYDAGIGRGGNASVVRIEAAHGPPPPVHQERKTAPITRGESSVSDHSPSAPTDAGDDASWKPSVSESAQPDAGNGGKTSSEEDSPSASHGSKYGSHSFARALASADNKDDLCGGQYIYVQDLPARFNKDMNCDKLSPWTDMCRYTTNGGFGPLLRGGKGAFQGIGTGWYDTDEHALDIIFHERIKRYECLTSDPSLAAAVFVPFYAGLDVARHLWGNNVSARDELALDLVNLLAKRPEWRAMGGRDHFFVAGRTTWDFRRKADGQSEWGSKLLNLPAAKNMIALVVEASPWHLNDVAIPYPTAFHPGSDEDLFFWQDRVRELNRPYLFSFAGMARPGDAKSIEGHLVDQCKASPVCSLMECSTAGPDNKCESPAGVMKLFQSSTFCLLPRGGTDTRRPAFDAVLSGCIPVFFHPASAYVQYSWHLPKNHTDYSVYIPEEDVRRNASVEERLRKIPPEMVRTMRDTVVGLIPSVTYSDATSRLETTVKDAFDIAVAAVINKVTKLRRGIVEGRPQEEKLESTKPLPPPPTPPPPPNGPPSSRLTAPGGVLHSDAGRRPRAGMAAKAMDKSSSTVVPHLRFLLMVVSAVFWVLVLCLRLTVLTIVRIVPPHGAASSAPDWDYDYESAGGGDDPCRGRYLYIHDLPSRFNADILRGCGATGGRWPDMCDHYECLTNDSSAAAAVFVLFYAGGGCQPCADAGVRRPEG</sequence>
<dbReference type="GO" id="GO:0016757">
    <property type="term" value="F:glycosyltransferase activity"/>
    <property type="evidence" value="ECO:0007669"/>
    <property type="project" value="UniProtKB-KW"/>
</dbReference>
<comment type="subcellular location">
    <subcellularLocation>
        <location evidence="1">Golgi apparatus membrane</location>
        <topology evidence="1">Single-pass type II membrane protein</topology>
    </subcellularLocation>
</comment>
<feature type="domain" description="Exostosin GT47" evidence="8">
    <location>
        <begin position="31"/>
        <end position="368"/>
    </location>
</feature>
<dbReference type="AlphaFoldDB" id="A0A1E5VIY3"/>
<keyword evidence="10" id="KW-1185">Reference proteome</keyword>
<keyword evidence="7" id="KW-0812">Transmembrane</keyword>
<dbReference type="GO" id="GO:0000139">
    <property type="term" value="C:Golgi membrane"/>
    <property type="evidence" value="ECO:0007669"/>
    <property type="project" value="UniProtKB-SubCell"/>
</dbReference>
<protein>
    <submittedName>
        <fullName evidence="9">Xyloglucan galactosyltransferase KATAMARI1-like protein</fullName>
    </submittedName>
</protein>
<feature type="compositionally biased region" description="Basic and acidic residues" evidence="6">
    <location>
        <begin position="507"/>
        <end position="519"/>
    </location>
</feature>
<dbReference type="STRING" id="888268.A0A1E5VIY3"/>
<accession>A0A1E5VIY3</accession>
<feature type="region of interest" description="Disordered" evidence="6">
    <location>
        <begin position="565"/>
        <end position="640"/>
    </location>
</feature>
<keyword evidence="3 9" id="KW-0328">Glycosyltransferase</keyword>
<feature type="compositionally biased region" description="Pro residues" evidence="6">
    <location>
        <begin position="462"/>
        <end position="473"/>
    </location>
</feature>
<dbReference type="Proteomes" id="UP000095767">
    <property type="component" value="Unassembled WGS sequence"/>
</dbReference>
<feature type="transmembrane region" description="Helical" evidence="7">
    <location>
        <begin position="1126"/>
        <end position="1146"/>
    </location>
</feature>
<keyword evidence="4" id="KW-0735">Signal-anchor</keyword>
<dbReference type="PANTHER" id="PTHR11062">
    <property type="entry name" value="EXOSTOSIN HEPARAN SULFATE GLYCOSYLTRANSFERASE -RELATED"/>
    <property type="match status" value="1"/>
</dbReference>
<evidence type="ECO:0000256" key="7">
    <source>
        <dbReference type="SAM" id="Phobius"/>
    </source>
</evidence>
<feature type="compositionally biased region" description="Pro residues" evidence="6">
    <location>
        <begin position="1070"/>
        <end position="1084"/>
    </location>
</feature>
<feature type="region of interest" description="Disordered" evidence="6">
    <location>
        <begin position="426"/>
        <end position="519"/>
    </location>
</feature>
<feature type="compositionally biased region" description="Basic and acidic residues" evidence="6">
    <location>
        <begin position="1056"/>
        <end position="1067"/>
    </location>
</feature>
<keyword evidence="7" id="KW-0472">Membrane</keyword>
<dbReference type="PANTHER" id="PTHR11062:SF189">
    <property type="entry name" value="EXOSTOSIN GT47 DOMAIN-CONTAINING PROTEIN"/>
    <property type="match status" value="1"/>
</dbReference>
<feature type="domain" description="Exostosin GT47" evidence="8">
    <location>
        <begin position="660"/>
        <end position="997"/>
    </location>
</feature>
<dbReference type="InterPro" id="IPR040911">
    <property type="entry name" value="Exostosin_GT47"/>
</dbReference>
<name>A0A1E5VIY3_9POAL</name>
<comment type="caution">
    <text evidence="9">The sequence shown here is derived from an EMBL/GenBank/DDBJ whole genome shotgun (WGS) entry which is preliminary data.</text>
</comment>
<dbReference type="InterPro" id="IPR004263">
    <property type="entry name" value="Exostosin"/>
</dbReference>
<keyword evidence="5" id="KW-0333">Golgi apparatus</keyword>
<reference evidence="9 10" key="1">
    <citation type="submission" date="2016-09" db="EMBL/GenBank/DDBJ databases">
        <title>The draft genome of Dichanthelium oligosanthes: A C3 panicoid grass species.</title>
        <authorList>
            <person name="Studer A.J."/>
            <person name="Schnable J.C."/>
            <person name="Brutnell T.P."/>
        </authorList>
    </citation>
    <scope>NUCLEOTIDE SEQUENCE [LARGE SCALE GENOMIC DNA]</scope>
    <source>
        <strain evidence="10">cv. Kellogg 1175</strain>
        <tissue evidence="9">Leaf</tissue>
    </source>
</reference>
<evidence type="ECO:0000259" key="8">
    <source>
        <dbReference type="Pfam" id="PF03016"/>
    </source>
</evidence>
<organism evidence="9 10">
    <name type="scientific">Dichanthelium oligosanthes</name>
    <dbReference type="NCBI Taxonomy" id="888268"/>
    <lineage>
        <taxon>Eukaryota</taxon>
        <taxon>Viridiplantae</taxon>
        <taxon>Streptophyta</taxon>
        <taxon>Embryophyta</taxon>
        <taxon>Tracheophyta</taxon>
        <taxon>Spermatophyta</taxon>
        <taxon>Magnoliopsida</taxon>
        <taxon>Liliopsida</taxon>
        <taxon>Poales</taxon>
        <taxon>Poaceae</taxon>
        <taxon>PACMAD clade</taxon>
        <taxon>Panicoideae</taxon>
        <taxon>Panicodae</taxon>
        <taxon>Paniceae</taxon>
        <taxon>Dichantheliinae</taxon>
        <taxon>Dichanthelium</taxon>
    </lineage>
</organism>
<evidence type="ECO:0000256" key="3">
    <source>
        <dbReference type="ARBA" id="ARBA00022676"/>
    </source>
</evidence>
<dbReference type="Pfam" id="PF03016">
    <property type="entry name" value="Exostosin_GT47"/>
    <property type="match status" value="2"/>
</dbReference>
<proteinExistence type="inferred from homology"/>
<keyword evidence="9" id="KW-0808">Transferase</keyword>
<comment type="similarity">
    <text evidence="2">Belongs to the glycosyltransferase 47 family.</text>
</comment>
<feature type="compositionally biased region" description="Polar residues" evidence="6">
    <location>
        <begin position="586"/>
        <end position="597"/>
    </location>
</feature>
<evidence type="ECO:0000256" key="2">
    <source>
        <dbReference type="ARBA" id="ARBA00010271"/>
    </source>
</evidence>
<feature type="region of interest" description="Disordered" evidence="6">
    <location>
        <begin position="1056"/>
        <end position="1106"/>
    </location>
</feature>
<evidence type="ECO:0000256" key="5">
    <source>
        <dbReference type="ARBA" id="ARBA00023034"/>
    </source>
</evidence>
<evidence type="ECO:0000256" key="6">
    <source>
        <dbReference type="SAM" id="MobiDB-lite"/>
    </source>
</evidence>
<dbReference type="OrthoDB" id="659393at2759"/>
<evidence type="ECO:0000256" key="1">
    <source>
        <dbReference type="ARBA" id="ARBA00004323"/>
    </source>
</evidence>
<keyword evidence="7" id="KW-1133">Transmembrane helix</keyword>
<gene>
    <name evidence="9" type="ORF">BAE44_0013879</name>
</gene>
<dbReference type="EMBL" id="LWDX02038112">
    <property type="protein sequence ID" value="OEL25103.1"/>
    <property type="molecule type" value="Genomic_DNA"/>
</dbReference>
<evidence type="ECO:0000256" key="4">
    <source>
        <dbReference type="ARBA" id="ARBA00022968"/>
    </source>
</evidence>
<evidence type="ECO:0000313" key="9">
    <source>
        <dbReference type="EMBL" id="OEL25103.1"/>
    </source>
</evidence>